<keyword evidence="8" id="KW-1185">Reference proteome</keyword>
<feature type="signal peptide" evidence="5">
    <location>
        <begin position="1"/>
        <end position="19"/>
    </location>
</feature>
<dbReference type="InterPro" id="IPR000866">
    <property type="entry name" value="AhpC/TSA"/>
</dbReference>
<dbReference type="Pfam" id="PF00578">
    <property type="entry name" value="AhpC-TSA"/>
    <property type="match status" value="1"/>
</dbReference>
<proteinExistence type="predicted"/>
<keyword evidence="4" id="KW-0676">Redox-active center</keyword>
<keyword evidence="2" id="KW-0201">Cytochrome c-type biogenesis</keyword>
<evidence type="ECO:0000256" key="3">
    <source>
        <dbReference type="ARBA" id="ARBA00023157"/>
    </source>
</evidence>
<dbReference type="InterPro" id="IPR036249">
    <property type="entry name" value="Thioredoxin-like_sf"/>
</dbReference>
<evidence type="ECO:0000313" key="7">
    <source>
        <dbReference type="EMBL" id="WZN40398.1"/>
    </source>
</evidence>
<gene>
    <name evidence="7" type="ORF">WJU16_20740</name>
</gene>
<accession>A0ABZ2YLM9</accession>
<reference evidence="8" key="1">
    <citation type="submission" date="2024-03" db="EMBL/GenBank/DDBJ databases">
        <title>Chitinophaga horti sp. nov., isolated from garden soil.</title>
        <authorList>
            <person name="Lee D.S."/>
            <person name="Han D.M."/>
            <person name="Baek J.H."/>
            <person name="Choi D.G."/>
            <person name="Jeon J.H."/>
            <person name="Jeon C.O."/>
        </authorList>
    </citation>
    <scope>NUCLEOTIDE SEQUENCE [LARGE SCALE GENOMIC DNA]</scope>
    <source>
        <strain evidence="8">GPA1</strain>
    </source>
</reference>
<evidence type="ECO:0000256" key="2">
    <source>
        <dbReference type="ARBA" id="ARBA00022748"/>
    </source>
</evidence>
<dbReference type="PROSITE" id="PS51352">
    <property type="entry name" value="THIOREDOXIN_2"/>
    <property type="match status" value="1"/>
</dbReference>
<evidence type="ECO:0000259" key="6">
    <source>
        <dbReference type="PROSITE" id="PS51352"/>
    </source>
</evidence>
<keyword evidence="5" id="KW-0732">Signal</keyword>
<dbReference type="EMBL" id="CP149822">
    <property type="protein sequence ID" value="WZN40398.1"/>
    <property type="molecule type" value="Genomic_DNA"/>
</dbReference>
<dbReference type="PROSITE" id="PS00194">
    <property type="entry name" value="THIOREDOXIN_1"/>
    <property type="match status" value="1"/>
</dbReference>
<dbReference type="Gene3D" id="3.40.30.10">
    <property type="entry name" value="Glutaredoxin"/>
    <property type="match status" value="1"/>
</dbReference>
<evidence type="ECO:0000256" key="1">
    <source>
        <dbReference type="ARBA" id="ARBA00004196"/>
    </source>
</evidence>
<name>A0ABZ2YLM9_9BACT</name>
<dbReference type="SUPFAM" id="SSF52833">
    <property type="entry name" value="Thioredoxin-like"/>
    <property type="match status" value="1"/>
</dbReference>
<dbReference type="Proteomes" id="UP001485459">
    <property type="component" value="Chromosome"/>
</dbReference>
<dbReference type="InterPro" id="IPR050553">
    <property type="entry name" value="Thioredoxin_ResA/DsbE_sf"/>
</dbReference>
<dbReference type="PANTHER" id="PTHR42852">
    <property type="entry name" value="THIOL:DISULFIDE INTERCHANGE PROTEIN DSBE"/>
    <property type="match status" value="1"/>
</dbReference>
<protein>
    <submittedName>
        <fullName evidence="7">TlpA disulfide reductase family protein</fullName>
    </submittedName>
</protein>
<sequence length="353" mass="39096">MKQILCLTALLAAALPGRAQELKITSALHADGAKVRIYREWPTRQLIDTPIMRQGQIVLQLPDSGAAVYSVSLRAPFANATVFAGKSPVTVMIGKDSATTVKGNTIQQKFIAFEKSMKPVESEWSRLGVEYGKTEDLDKKLAINNKIGRMATEVQQKRLAFALKNAGNLAGAWSAYQYAFAWTDASLSQLIPSFRQQEWASATTNKLVEKQVHSERFNMTGKTAPAFALRAIDGSLVHLDSLVARNRYILLDIWASWCTPCRAGNRELAPHYAALKRKGIEVVSVSVDEKDELWRKAVAADKIPWLQLVAPEGMKSDIVAKYHVRSLPATFLIDKTGKIIRQHVAISDLEKLP</sequence>
<feature type="domain" description="Thioredoxin" evidence="6">
    <location>
        <begin position="218"/>
        <end position="353"/>
    </location>
</feature>
<dbReference type="CDD" id="cd02966">
    <property type="entry name" value="TlpA_like_family"/>
    <property type="match status" value="1"/>
</dbReference>
<dbReference type="PANTHER" id="PTHR42852:SF6">
    <property type="entry name" value="THIOL:DISULFIDE INTERCHANGE PROTEIN DSBE"/>
    <property type="match status" value="1"/>
</dbReference>
<dbReference type="InterPro" id="IPR017937">
    <property type="entry name" value="Thioredoxin_CS"/>
</dbReference>
<evidence type="ECO:0000313" key="8">
    <source>
        <dbReference type="Proteomes" id="UP001485459"/>
    </source>
</evidence>
<evidence type="ECO:0000256" key="5">
    <source>
        <dbReference type="SAM" id="SignalP"/>
    </source>
</evidence>
<dbReference type="RefSeq" id="WP_341835321.1">
    <property type="nucleotide sequence ID" value="NZ_CP149822.1"/>
</dbReference>
<comment type="subcellular location">
    <subcellularLocation>
        <location evidence="1">Cell envelope</location>
    </subcellularLocation>
</comment>
<keyword evidence="3" id="KW-1015">Disulfide bond</keyword>
<evidence type="ECO:0000256" key="4">
    <source>
        <dbReference type="ARBA" id="ARBA00023284"/>
    </source>
</evidence>
<dbReference type="InterPro" id="IPR013766">
    <property type="entry name" value="Thioredoxin_domain"/>
</dbReference>
<organism evidence="7 8">
    <name type="scientific">Chitinophaga pollutisoli</name>
    <dbReference type="NCBI Taxonomy" id="3133966"/>
    <lineage>
        <taxon>Bacteria</taxon>
        <taxon>Pseudomonadati</taxon>
        <taxon>Bacteroidota</taxon>
        <taxon>Chitinophagia</taxon>
        <taxon>Chitinophagales</taxon>
        <taxon>Chitinophagaceae</taxon>
        <taxon>Chitinophaga</taxon>
    </lineage>
</organism>
<feature type="chain" id="PRO_5047078789" evidence="5">
    <location>
        <begin position="20"/>
        <end position="353"/>
    </location>
</feature>